<feature type="compositionally biased region" description="Basic and acidic residues" evidence="1">
    <location>
        <begin position="136"/>
        <end position="153"/>
    </location>
</feature>
<evidence type="ECO:0000313" key="2">
    <source>
        <dbReference type="EMBL" id="KXT03826.1"/>
    </source>
</evidence>
<reference evidence="2 3" key="1">
    <citation type="submission" date="2015-07" db="EMBL/GenBank/DDBJ databases">
        <title>Comparative genomics of the Sigatoka disease complex on banana suggests a link between parallel evolutionary changes in Pseudocercospora fijiensis and Pseudocercospora eumusae and increased virulence on the banana host.</title>
        <authorList>
            <person name="Chang T.-C."/>
            <person name="Salvucci A."/>
            <person name="Crous P.W."/>
            <person name="Stergiopoulos I."/>
        </authorList>
    </citation>
    <scope>NUCLEOTIDE SEQUENCE [LARGE SCALE GENOMIC DNA]</scope>
    <source>
        <strain evidence="2 3">CBS 114824</strain>
    </source>
</reference>
<keyword evidence="3" id="KW-1185">Reference proteome</keyword>
<dbReference type="EMBL" id="LFZN01000026">
    <property type="protein sequence ID" value="KXT03826.1"/>
    <property type="molecule type" value="Genomic_DNA"/>
</dbReference>
<dbReference type="Pfam" id="PF26163">
    <property type="entry name" value="mS26"/>
    <property type="match status" value="1"/>
</dbReference>
<organism evidence="2 3">
    <name type="scientific">Pseudocercospora eumusae</name>
    <dbReference type="NCBI Taxonomy" id="321146"/>
    <lineage>
        <taxon>Eukaryota</taxon>
        <taxon>Fungi</taxon>
        <taxon>Dikarya</taxon>
        <taxon>Ascomycota</taxon>
        <taxon>Pezizomycotina</taxon>
        <taxon>Dothideomycetes</taxon>
        <taxon>Dothideomycetidae</taxon>
        <taxon>Mycosphaerellales</taxon>
        <taxon>Mycosphaerellaceae</taxon>
        <taxon>Pseudocercospora</taxon>
    </lineage>
</organism>
<evidence type="ECO:0000256" key="1">
    <source>
        <dbReference type="SAM" id="MobiDB-lite"/>
    </source>
</evidence>
<accession>A0A139HN29</accession>
<name>A0A139HN29_9PEZI</name>
<sequence>MPPKAPIPSISSWICSQCTIRSFSSTTRQLAVGPEHPRYLEVPEPPQQQIPYHPPVKGVLPVPRDVFRGSRASDEAVELSTKPPTKPKVYAKGSREEWKAKMSEIRRQNLREGVSSLRVRQQKETRQMAARSAAKQADRERRLSAPEREDERLTAPSNNLDLDALFNKPIPDPTREARLERKRANVAARARGKQEERMDSLHTLYMNARDFIVTPEQLDKAVDEAFGTPENPVKFGVSFGHLDTGSEGKSVWTLGKPISVQDMLDRAKQTPSSKAIEGPSNTTAIKEERIRRIAETLTGGKMDEASR</sequence>
<proteinExistence type="predicted"/>
<dbReference type="AlphaFoldDB" id="A0A139HN29"/>
<evidence type="ECO:0000313" key="3">
    <source>
        <dbReference type="Proteomes" id="UP000070133"/>
    </source>
</evidence>
<comment type="caution">
    <text evidence="2">The sequence shown here is derived from an EMBL/GenBank/DDBJ whole genome shotgun (WGS) entry which is preliminary data.</text>
</comment>
<feature type="region of interest" description="Disordered" evidence="1">
    <location>
        <begin position="114"/>
        <end position="156"/>
    </location>
</feature>
<dbReference type="STRING" id="321146.A0A139HN29"/>
<dbReference type="CDD" id="cd23703">
    <property type="entry name" value="mS26_PET12"/>
    <property type="match status" value="1"/>
</dbReference>
<gene>
    <name evidence="2" type="ORF">AC578_8922</name>
</gene>
<dbReference type="InterPro" id="IPR058940">
    <property type="entry name" value="mS26_fungi"/>
</dbReference>
<dbReference type="OrthoDB" id="5223508at2759"/>
<dbReference type="Proteomes" id="UP000070133">
    <property type="component" value="Unassembled WGS sequence"/>
</dbReference>
<protein>
    <submittedName>
        <fullName evidence="2">Uncharacterized protein</fullName>
    </submittedName>
</protein>